<evidence type="ECO:0000313" key="7">
    <source>
        <dbReference type="EMBL" id="MCG2578413.1"/>
    </source>
</evidence>
<organism evidence="7 8">
    <name type="scientific">Dechloromonas hankyongensis</name>
    <dbReference type="NCBI Taxonomy" id="2908002"/>
    <lineage>
        <taxon>Bacteria</taxon>
        <taxon>Pseudomonadati</taxon>
        <taxon>Pseudomonadota</taxon>
        <taxon>Betaproteobacteria</taxon>
        <taxon>Rhodocyclales</taxon>
        <taxon>Azonexaceae</taxon>
        <taxon>Dechloromonas</taxon>
    </lineage>
</organism>
<name>A0ABS9K5H6_9RHOO</name>
<evidence type="ECO:0000313" key="8">
    <source>
        <dbReference type="Proteomes" id="UP001165384"/>
    </source>
</evidence>
<dbReference type="Proteomes" id="UP001165384">
    <property type="component" value="Unassembled WGS sequence"/>
</dbReference>
<gene>
    <name evidence="7" type="ORF">LZ012_15570</name>
</gene>
<dbReference type="PROSITE" id="PS52015">
    <property type="entry name" value="TONB_CTD"/>
    <property type="match status" value="1"/>
</dbReference>
<evidence type="ECO:0000256" key="5">
    <source>
        <dbReference type="SAM" id="MobiDB-lite"/>
    </source>
</evidence>
<feature type="domain" description="TonB C-terminal" evidence="6">
    <location>
        <begin position="90"/>
        <end position="175"/>
    </location>
</feature>
<comment type="caution">
    <text evidence="7">The sequence shown here is derived from an EMBL/GenBank/DDBJ whole genome shotgun (WGS) entry which is preliminary data.</text>
</comment>
<keyword evidence="3" id="KW-1133">Transmembrane helix</keyword>
<evidence type="ECO:0000256" key="4">
    <source>
        <dbReference type="ARBA" id="ARBA00023136"/>
    </source>
</evidence>
<dbReference type="EMBL" id="JAKLTN010000002">
    <property type="protein sequence ID" value="MCG2578413.1"/>
    <property type="molecule type" value="Genomic_DNA"/>
</dbReference>
<feature type="compositionally biased region" description="Pro residues" evidence="5">
    <location>
        <begin position="47"/>
        <end position="63"/>
    </location>
</feature>
<keyword evidence="2" id="KW-0812">Transmembrane</keyword>
<sequence>MIRADFRLFAALALSLCLHGLPVLPEMLAATRRPPPAPPIQATLRTLPPPTAAPSPPLLLPEPPPRHSEPPKPHRQPTPAPAGPKTWTQVVREQLKKLDAAGQFYPPEAIARGLEGEALVLLIIDESGQVVATRLEQGSGHPILDDAALRAARSLKSLPADAPRQTVLPVRFRLK</sequence>
<feature type="region of interest" description="Disordered" evidence="5">
    <location>
        <begin position="34"/>
        <end position="87"/>
    </location>
</feature>
<evidence type="ECO:0000256" key="1">
    <source>
        <dbReference type="ARBA" id="ARBA00004167"/>
    </source>
</evidence>
<dbReference type="RefSeq" id="WP_275711742.1">
    <property type="nucleotide sequence ID" value="NZ_JAKLTN010000002.1"/>
</dbReference>
<dbReference type="Pfam" id="PF03544">
    <property type="entry name" value="TonB_C"/>
    <property type="match status" value="1"/>
</dbReference>
<dbReference type="SUPFAM" id="SSF74653">
    <property type="entry name" value="TolA/TonB C-terminal domain"/>
    <property type="match status" value="1"/>
</dbReference>
<evidence type="ECO:0000259" key="6">
    <source>
        <dbReference type="PROSITE" id="PS52015"/>
    </source>
</evidence>
<dbReference type="NCBIfam" id="TIGR01352">
    <property type="entry name" value="tonB_Cterm"/>
    <property type="match status" value="1"/>
</dbReference>
<dbReference type="Gene3D" id="3.30.1150.10">
    <property type="match status" value="1"/>
</dbReference>
<accession>A0ABS9K5H6</accession>
<evidence type="ECO:0000256" key="3">
    <source>
        <dbReference type="ARBA" id="ARBA00022989"/>
    </source>
</evidence>
<reference evidence="7" key="1">
    <citation type="submission" date="2022-01" db="EMBL/GenBank/DDBJ databases">
        <authorList>
            <person name="Jo J.-H."/>
            <person name="Im W.-T."/>
        </authorList>
    </citation>
    <scope>NUCLEOTIDE SEQUENCE</scope>
    <source>
        <strain evidence="7">XY25</strain>
    </source>
</reference>
<keyword evidence="4" id="KW-0472">Membrane</keyword>
<keyword evidence="8" id="KW-1185">Reference proteome</keyword>
<protein>
    <submittedName>
        <fullName evidence="7">Energy transducer TonB</fullName>
    </submittedName>
</protein>
<evidence type="ECO:0000256" key="2">
    <source>
        <dbReference type="ARBA" id="ARBA00022692"/>
    </source>
</evidence>
<dbReference type="InterPro" id="IPR006260">
    <property type="entry name" value="TonB/TolA_C"/>
</dbReference>
<proteinExistence type="predicted"/>
<comment type="subcellular location">
    <subcellularLocation>
        <location evidence="1">Membrane</location>
        <topology evidence="1">Single-pass membrane protein</topology>
    </subcellularLocation>
</comment>
<dbReference type="InterPro" id="IPR037682">
    <property type="entry name" value="TonB_C"/>
</dbReference>